<name>A0A3N4UCM6_9BURK</name>
<dbReference type="InterPro" id="IPR007831">
    <property type="entry name" value="T2SS_GspE_N"/>
</dbReference>
<evidence type="ECO:0000256" key="2">
    <source>
        <dbReference type="ARBA" id="ARBA00022741"/>
    </source>
</evidence>
<evidence type="ECO:0000259" key="5">
    <source>
        <dbReference type="PROSITE" id="PS00662"/>
    </source>
</evidence>
<proteinExistence type="inferred from homology"/>
<dbReference type="GO" id="GO:0016887">
    <property type="term" value="F:ATP hydrolysis activity"/>
    <property type="evidence" value="ECO:0007669"/>
    <property type="project" value="TreeGrafter"/>
</dbReference>
<comment type="similarity">
    <text evidence="1">Belongs to the GSP E family.</text>
</comment>
<evidence type="ECO:0000256" key="4">
    <source>
        <dbReference type="SAM" id="MobiDB-lite"/>
    </source>
</evidence>
<dbReference type="SUPFAM" id="SSF52540">
    <property type="entry name" value="P-loop containing nucleoside triphosphate hydrolases"/>
    <property type="match status" value="1"/>
</dbReference>
<dbReference type="Gene3D" id="3.30.450.90">
    <property type="match status" value="1"/>
</dbReference>
<dbReference type="RefSeq" id="WP_124223330.1">
    <property type="nucleotide sequence ID" value="NZ_RKQL01000005.1"/>
</dbReference>
<dbReference type="PANTHER" id="PTHR30258">
    <property type="entry name" value="TYPE II SECRETION SYSTEM PROTEIN GSPE-RELATED"/>
    <property type="match status" value="1"/>
</dbReference>
<dbReference type="InterPro" id="IPR027417">
    <property type="entry name" value="P-loop_NTPase"/>
</dbReference>
<dbReference type="Gene3D" id="3.30.300.160">
    <property type="entry name" value="Type II secretion system, protein E, N-terminal domain"/>
    <property type="match status" value="1"/>
</dbReference>
<evidence type="ECO:0000313" key="6">
    <source>
        <dbReference type="EMBL" id="RPE64931.1"/>
    </source>
</evidence>
<dbReference type="EMBL" id="RKQL01000005">
    <property type="protein sequence ID" value="RPE64931.1"/>
    <property type="molecule type" value="Genomic_DNA"/>
</dbReference>
<gene>
    <name evidence="6" type="ORF">EDC62_2053</name>
</gene>
<feature type="region of interest" description="Disordered" evidence="4">
    <location>
        <begin position="1"/>
        <end position="24"/>
    </location>
</feature>
<evidence type="ECO:0000313" key="7">
    <source>
        <dbReference type="Proteomes" id="UP000272193"/>
    </source>
</evidence>
<comment type="caution">
    <text evidence="6">The sequence shown here is derived from an EMBL/GenBank/DDBJ whole genome shotgun (WGS) entry which is preliminary data.</text>
</comment>
<dbReference type="PANTHER" id="PTHR30258:SF1">
    <property type="entry name" value="PROTEIN TRANSPORT PROTEIN HOFB HOMOLOG"/>
    <property type="match status" value="1"/>
</dbReference>
<evidence type="ECO:0000256" key="1">
    <source>
        <dbReference type="ARBA" id="ARBA00006611"/>
    </source>
</evidence>
<keyword evidence="7" id="KW-1185">Reference proteome</keyword>
<dbReference type="InterPro" id="IPR001482">
    <property type="entry name" value="T2SS/T4SS_dom"/>
</dbReference>
<dbReference type="CDD" id="cd01129">
    <property type="entry name" value="PulE-GspE-like"/>
    <property type="match status" value="1"/>
</dbReference>
<dbReference type="InterPro" id="IPR037257">
    <property type="entry name" value="T2SS_E_N_sf"/>
</dbReference>
<protein>
    <submittedName>
        <fullName evidence="6">Type II secretory ATPase GspE/PulE/Tfp pilus assembly ATPase PilB-like protein</fullName>
    </submittedName>
</protein>
<accession>A0A3N4UCM6</accession>
<feature type="domain" description="Bacterial type II secretion system protein E" evidence="5">
    <location>
        <begin position="457"/>
        <end position="471"/>
    </location>
</feature>
<keyword evidence="3" id="KW-0067">ATP-binding</keyword>
<dbReference type="AlphaFoldDB" id="A0A3N4UCM6"/>
<feature type="compositionally biased region" description="Low complexity" evidence="4">
    <location>
        <begin position="14"/>
        <end position="24"/>
    </location>
</feature>
<dbReference type="Gene3D" id="3.40.50.300">
    <property type="entry name" value="P-loop containing nucleotide triphosphate hydrolases"/>
    <property type="match status" value="1"/>
</dbReference>
<sequence>MRIDTDPAPLSESPPAGTAAAPAPGASAFPVARTLGELVALQDALRRRPVLRLRDALLELRLLTRAQLDAIEREDPLLLRGRARELVQRMLLTSEELEHAFARMAAVPEVDVVRFEVPPEAWQILPLREALRRSAVPLGEADGQFFVASARPTDEGLRHELSVLTERRVVLVWAAADAIAVRLELQSGVRVARASTPAPAEAAASHGPSGGAGPAAADLNQLSELEWLVSKALVEVSSGQEQTELEAADTNSGVVQLVKKMIDDALRQGASDIHIETNPGEQTTLVRFRRDGDLEPYLQLPARLRGPLVSRIKIMAKLDIAEHRRPQDGKIDFAEFGGPKLELRVAVLPTHDGLEDVVLRLLATSKPLPLSRLGLQPRDEATFHRMISRTFGLILAAGPTGSGKTTTLHSMLAELNTGERKIWTAEDPIEITQPGLRQVQVNPKIGLTFAAAMRSFLRADPDVIMIGEIRDAETAKIAIEASLTGHLVLSTLHTNSASESVVRLLDLGMDAMNFADSLIGIVAQRLVRLLCPHCAVPVPMTAEAFTPLVLEYIQGSRLSAEEGRERLLQAAGAQRPEEIVVRTAAGCPQCGGKGYKGRIGIYEILESNPTLRTLIQERARPSAIFDAAIAAGMHSLRHDALEKYVQGRIDLKQARAAYL</sequence>
<dbReference type="GO" id="GO:0005524">
    <property type="term" value="F:ATP binding"/>
    <property type="evidence" value="ECO:0007669"/>
    <property type="project" value="UniProtKB-KW"/>
</dbReference>
<dbReference type="OrthoDB" id="5790493at2"/>
<organism evidence="6 7">
    <name type="scientific">Tibeticola sediminis</name>
    <dbReference type="NCBI Taxonomy" id="1917811"/>
    <lineage>
        <taxon>Bacteria</taxon>
        <taxon>Pseudomonadati</taxon>
        <taxon>Pseudomonadota</taxon>
        <taxon>Betaproteobacteria</taxon>
        <taxon>Burkholderiales</taxon>
        <taxon>Comamonadaceae</taxon>
        <taxon>Tibeticola</taxon>
    </lineage>
</organism>
<dbReference type="SUPFAM" id="SSF160246">
    <property type="entry name" value="EspE N-terminal domain-like"/>
    <property type="match status" value="1"/>
</dbReference>
<dbReference type="Pfam" id="PF00437">
    <property type="entry name" value="T2SSE"/>
    <property type="match status" value="1"/>
</dbReference>
<reference evidence="6 7" key="1">
    <citation type="submission" date="2018-11" db="EMBL/GenBank/DDBJ databases">
        <title>Genomic Encyclopedia of Type Strains, Phase IV (KMG-IV): sequencing the most valuable type-strain genomes for metagenomic binning, comparative biology and taxonomic classification.</title>
        <authorList>
            <person name="Goeker M."/>
        </authorList>
    </citation>
    <scope>NUCLEOTIDE SEQUENCE [LARGE SCALE GENOMIC DNA]</scope>
    <source>
        <strain evidence="6 7">DSM 101684</strain>
    </source>
</reference>
<dbReference type="Proteomes" id="UP000272193">
    <property type="component" value="Unassembled WGS sequence"/>
</dbReference>
<dbReference type="Pfam" id="PF05157">
    <property type="entry name" value="MshEN"/>
    <property type="match status" value="1"/>
</dbReference>
<dbReference type="GO" id="GO:0005886">
    <property type="term" value="C:plasma membrane"/>
    <property type="evidence" value="ECO:0007669"/>
    <property type="project" value="TreeGrafter"/>
</dbReference>
<dbReference type="PROSITE" id="PS00662">
    <property type="entry name" value="T2SP_E"/>
    <property type="match status" value="1"/>
</dbReference>
<keyword evidence="2" id="KW-0547">Nucleotide-binding</keyword>
<evidence type="ECO:0000256" key="3">
    <source>
        <dbReference type="ARBA" id="ARBA00022840"/>
    </source>
</evidence>